<comment type="similarity">
    <text evidence="2 3">Belongs to the peptidase M14 family.</text>
</comment>
<dbReference type="STRING" id="225164.V4AB37"/>
<dbReference type="GO" id="GO:0004181">
    <property type="term" value="F:metallocarboxypeptidase activity"/>
    <property type="evidence" value="ECO:0007669"/>
    <property type="project" value="InterPro"/>
</dbReference>
<dbReference type="EMBL" id="KB200521">
    <property type="protein sequence ID" value="ESP01214.1"/>
    <property type="molecule type" value="Genomic_DNA"/>
</dbReference>
<evidence type="ECO:0000313" key="7">
    <source>
        <dbReference type="Proteomes" id="UP000030746"/>
    </source>
</evidence>
<accession>V4AB37</accession>
<proteinExistence type="inferred from homology"/>
<keyword evidence="7" id="KW-1185">Reference proteome</keyword>
<dbReference type="InterPro" id="IPR050821">
    <property type="entry name" value="Cytosolic_carboxypeptidase"/>
</dbReference>
<protein>
    <recommendedName>
        <fullName evidence="5">Peptidase M14 domain-containing protein</fullName>
    </recommendedName>
</protein>
<dbReference type="CDD" id="cd06908">
    <property type="entry name" value="M14_AGBL4_like"/>
    <property type="match status" value="1"/>
</dbReference>
<dbReference type="InterPro" id="IPR040626">
    <property type="entry name" value="Pepdidase_M14_N"/>
</dbReference>
<dbReference type="FunFam" id="2.60.40.3120:FF:000003">
    <property type="entry name" value="cytosolic carboxypeptidase 6 isoform X2"/>
    <property type="match status" value="1"/>
</dbReference>
<dbReference type="InterPro" id="IPR000834">
    <property type="entry name" value="Peptidase_M14"/>
</dbReference>
<dbReference type="OMA" id="LRLWFNF"/>
<dbReference type="GO" id="GO:0006508">
    <property type="term" value="P:proteolysis"/>
    <property type="evidence" value="ECO:0007669"/>
    <property type="project" value="InterPro"/>
</dbReference>
<feature type="domain" description="Peptidase M14" evidence="5">
    <location>
        <begin position="165"/>
        <end position="445"/>
    </location>
</feature>
<dbReference type="HOGENOM" id="CLU_007523_6_1_1"/>
<feature type="compositionally biased region" description="Polar residues" evidence="4">
    <location>
        <begin position="511"/>
        <end position="528"/>
    </location>
</feature>
<dbReference type="GO" id="GO:0008270">
    <property type="term" value="F:zinc ion binding"/>
    <property type="evidence" value="ECO:0007669"/>
    <property type="project" value="InterPro"/>
</dbReference>
<dbReference type="CTD" id="20248349"/>
<feature type="region of interest" description="Disordered" evidence="4">
    <location>
        <begin position="504"/>
        <end position="544"/>
    </location>
</feature>
<dbReference type="KEGG" id="lgi:LOTGIDRAFT_230599"/>
<dbReference type="Pfam" id="PF18027">
    <property type="entry name" value="Pepdidase_M14_N"/>
    <property type="match status" value="1"/>
</dbReference>
<dbReference type="Gene3D" id="3.40.630.10">
    <property type="entry name" value="Zn peptidases"/>
    <property type="match status" value="1"/>
</dbReference>
<gene>
    <name evidence="6" type="ORF">LOTGIDRAFT_230599</name>
</gene>
<dbReference type="SMART" id="SM00631">
    <property type="entry name" value="Zn_pept"/>
    <property type="match status" value="1"/>
</dbReference>
<evidence type="ECO:0000256" key="4">
    <source>
        <dbReference type="SAM" id="MobiDB-lite"/>
    </source>
</evidence>
<evidence type="ECO:0000256" key="2">
    <source>
        <dbReference type="ARBA" id="ARBA00005988"/>
    </source>
</evidence>
<feature type="compositionally biased region" description="Basic and acidic residues" evidence="4">
    <location>
        <begin position="533"/>
        <end position="544"/>
    </location>
</feature>
<dbReference type="PANTHER" id="PTHR12756">
    <property type="entry name" value="CYTOSOLIC CARBOXYPEPTIDASE"/>
    <property type="match status" value="1"/>
</dbReference>
<dbReference type="SUPFAM" id="SSF53187">
    <property type="entry name" value="Zn-dependent exopeptidases"/>
    <property type="match status" value="1"/>
</dbReference>
<dbReference type="PANTHER" id="PTHR12756:SF9">
    <property type="entry name" value="CYTOSOLIC CARBOXYPEPTIDASE 6"/>
    <property type="match status" value="1"/>
</dbReference>
<dbReference type="Proteomes" id="UP000030746">
    <property type="component" value="Unassembled WGS sequence"/>
</dbReference>
<reference evidence="6 7" key="1">
    <citation type="journal article" date="2013" name="Nature">
        <title>Insights into bilaterian evolution from three spiralian genomes.</title>
        <authorList>
            <person name="Simakov O."/>
            <person name="Marletaz F."/>
            <person name="Cho S.J."/>
            <person name="Edsinger-Gonzales E."/>
            <person name="Havlak P."/>
            <person name="Hellsten U."/>
            <person name="Kuo D.H."/>
            <person name="Larsson T."/>
            <person name="Lv J."/>
            <person name="Arendt D."/>
            <person name="Savage R."/>
            <person name="Osoegawa K."/>
            <person name="de Jong P."/>
            <person name="Grimwood J."/>
            <person name="Chapman J.A."/>
            <person name="Shapiro H."/>
            <person name="Aerts A."/>
            <person name="Otillar R.P."/>
            <person name="Terry A.Y."/>
            <person name="Boore J.L."/>
            <person name="Grigoriev I.V."/>
            <person name="Lindberg D.R."/>
            <person name="Seaver E.C."/>
            <person name="Weisblat D.A."/>
            <person name="Putnam N.H."/>
            <person name="Rokhsar D.S."/>
        </authorList>
    </citation>
    <scope>NUCLEOTIDE SEQUENCE [LARGE SCALE GENOMIC DNA]</scope>
</reference>
<dbReference type="OrthoDB" id="10253041at2759"/>
<dbReference type="Gene3D" id="2.60.40.3120">
    <property type="match status" value="1"/>
</dbReference>
<evidence type="ECO:0000256" key="3">
    <source>
        <dbReference type="PROSITE-ProRule" id="PRU01379"/>
    </source>
</evidence>
<evidence type="ECO:0000256" key="1">
    <source>
        <dbReference type="ARBA" id="ARBA00001947"/>
    </source>
</evidence>
<name>V4AB37_LOTGI</name>
<organism evidence="6 7">
    <name type="scientific">Lottia gigantea</name>
    <name type="common">Giant owl limpet</name>
    <dbReference type="NCBI Taxonomy" id="225164"/>
    <lineage>
        <taxon>Eukaryota</taxon>
        <taxon>Metazoa</taxon>
        <taxon>Spiralia</taxon>
        <taxon>Lophotrochozoa</taxon>
        <taxon>Mollusca</taxon>
        <taxon>Gastropoda</taxon>
        <taxon>Patellogastropoda</taxon>
        <taxon>Lottioidea</taxon>
        <taxon>Lottiidae</taxon>
        <taxon>Lottia</taxon>
    </lineage>
</organism>
<sequence>MADKRAESVNSDSDSTEDVVGNVNKFAVVPSGYSGKPKKGHLIFDACFECGNLGRVDYISDLEYDLFIRPDTCNPRFRVWFNFTVENVKTDQRVIFNIVNFSKTKSLYREGMTPLVKTTSRPKWSRIPTKNVYYYRCPDHRKNYVMSFAFCFDREDEVYQFSYSYPYSYSRLQNYLDNLEKKNYDFFNRELLALTVQQRRLDLLTITHPKNLKKDDNNGEKQRLVFITARVHPGETPSSYVCQGITDFLVSNHPIAKVLREHLVFKIIPMLNPDGVYLGNYRCSLMGFDLNRHWQEPSPWAHPTLYSAKNLLMGLDRDPLVQVVVALFHSLNLEFYIDIHAHSTLMNGFMYGNVYEDLERLERHSIFPKLLCGNAEDFSMTNTNFNRDAVKAGTGRRTLGGCLDDSAHCYTLEVSFFSYQTNSSSQATPYTEEGCILFEASNDMKLGRNVARTFLDYYKMTGLISTKPSSSIVPKAMYGRSRDRTDPINDSKITYDDRYFSRSEHGDEMQRSGNCYNLNSTNSLTSVPSYRIQHRDRDNQRDRY</sequence>
<dbReference type="GeneID" id="20248349"/>
<comment type="cofactor">
    <cofactor evidence="1">
        <name>Zn(2+)</name>
        <dbReference type="ChEBI" id="CHEBI:29105"/>
    </cofactor>
</comment>
<dbReference type="AlphaFoldDB" id="V4AB37"/>
<dbReference type="Pfam" id="PF00246">
    <property type="entry name" value="Peptidase_M14"/>
    <property type="match status" value="1"/>
</dbReference>
<dbReference type="PROSITE" id="PS52035">
    <property type="entry name" value="PEPTIDASE_M14"/>
    <property type="match status" value="1"/>
</dbReference>
<dbReference type="RefSeq" id="XP_009047848.1">
    <property type="nucleotide sequence ID" value="XM_009049600.1"/>
</dbReference>
<feature type="active site" description="Proton donor/acceptor" evidence="3">
    <location>
        <position position="413"/>
    </location>
</feature>
<evidence type="ECO:0000313" key="6">
    <source>
        <dbReference type="EMBL" id="ESP01214.1"/>
    </source>
</evidence>
<evidence type="ECO:0000259" key="5">
    <source>
        <dbReference type="PROSITE" id="PS52035"/>
    </source>
</evidence>